<dbReference type="RefSeq" id="WP_141165840.1">
    <property type="nucleotide sequence ID" value="NZ_VHLH01000005.1"/>
</dbReference>
<dbReference type="SUPFAM" id="SSF51569">
    <property type="entry name" value="Aldolase"/>
    <property type="match status" value="1"/>
</dbReference>
<sequence length="225" mass="23925">MSRPLRFFIDSADVKQWARFADEGWVHGATCNPSILRKAGLTCSLETMRHLAEEADGLGFHELHLQAWGGERERFVETGRALAALSPIVTVKVPATSGGFAAARVLREGKCRVTLTACYTARQCAAAAALGLSYVAPYYGRMSEAGLDADGTLDAMRAIAGGEGPRILVASLRGAAQVDTLLARGFDTFTLSPSVAAEMAGDERSEAATRTFEDDAREASGREPA</sequence>
<dbReference type="PANTHER" id="PTHR10683">
    <property type="entry name" value="TRANSALDOLASE"/>
    <property type="match status" value="1"/>
</dbReference>
<dbReference type="AlphaFoldDB" id="A0A506UC65"/>
<dbReference type="PANTHER" id="PTHR10683:SF40">
    <property type="entry name" value="FRUCTOSE-6-PHOSPHATE ALDOLASE 1-RELATED"/>
    <property type="match status" value="1"/>
</dbReference>
<proteinExistence type="predicted"/>
<dbReference type="Gene3D" id="3.20.20.70">
    <property type="entry name" value="Aldolase class I"/>
    <property type="match status" value="1"/>
</dbReference>
<feature type="region of interest" description="Disordered" evidence="2">
    <location>
        <begin position="200"/>
        <end position="225"/>
    </location>
</feature>
<dbReference type="EMBL" id="VHLH01000005">
    <property type="protein sequence ID" value="TPW30701.1"/>
    <property type="molecule type" value="Genomic_DNA"/>
</dbReference>
<evidence type="ECO:0000256" key="2">
    <source>
        <dbReference type="SAM" id="MobiDB-lite"/>
    </source>
</evidence>
<keyword evidence="1" id="KW-0704">Schiff base</keyword>
<keyword evidence="4" id="KW-1185">Reference proteome</keyword>
<organism evidence="3 4">
    <name type="scientific">Pararhizobium mangrovi</name>
    <dbReference type="NCBI Taxonomy" id="2590452"/>
    <lineage>
        <taxon>Bacteria</taxon>
        <taxon>Pseudomonadati</taxon>
        <taxon>Pseudomonadota</taxon>
        <taxon>Alphaproteobacteria</taxon>
        <taxon>Hyphomicrobiales</taxon>
        <taxon>Rhizobiaceae</taxon>
        <taxon>Rhizobium/Agrobacterium group</taxon>
        <taxon>Pararhizobium</taxon>
    </lineage>
</organism>
<comment type="caution">
    <text evidence="3">The sequence shown here is derived from an EMBL/GenBank/DDBJ whole genome shotgun (WGS) entry which is preliminary data.</text>
</comment>
<dbReference type="InterPro" id="IPR013785">
    <property type="entry name" value="Aldolase_TIM"/>
</dbReference>
<dbReference type="GO" id="GO:0005975">
    <property type="term" value="P:carbohydrate metabolic process"/>
    <property type="evidence" value="ECO:0007669"/>
    <property type="project" value="InterPro"/>
</dbReference>
<reference evidence="3 4" key="1">
    <citation type="submission" date="2019-06" db="EMBL/GenBank/DDBJ databases">
        <authorList>
            <person name="Li M."/>
        </authorList>
    </citation>
    <scope>NUCLEOTIDE SEQUENCE [LARGE SCALE GENOMIC DNA]</scope>
    <source>
        <strain evidence="3 4">BGMRC6574</strain>
    </source>
</reference>
<dbReference type="InterPro" id="IPR001585">
    <property type="entry name" value="TAL/FSA"/>
</dbReference>
<protein>
    <submittedName>
        <fullName evidence="3">Transaldolase</fullName>
    </submittedName>
</protein>
<dbReference type="Pfam" id="PF00923">
    <property type="entry name" value="TAL_FSA"/>
    <property type="match status" value="1"/>
</dbReference>
<dbReference type="Proteomes" id="UP000320314">
    <property type="component" value="Unassembled WGS sequence"/>
</dbReference>
<name>A0A506UC65_9HYPH</name>
<dbReference type="OrthoDB" id="9807051at2"/>
<gene>
    <name evidence="3" type="ORF">FJU11_04560</name>
</gene>
<evidence type="ECO:0000313" key="4">
    <source>
        <dbReference type="Proteomes" id="UP000320314"/>
    </source>
</evidence>
<evidence type="ECO:0000313" key="3">
    <source>
        <dbReference type="EMBL" id="TPW30701.1"/>
    </source>
</evidence>
<feature type="compositionally biased region" description="Basic and acidic residues" evidence="2">
    <location>
        <begin position="201"/>
        <end position="225"/>
    </location>
</feature>
<evidence type="ECO:0000256" key="1">
    <source>
        <dbReference type="ARBA" id="ARBA00023270"/>
    </source>
</evidence>
<accession>A0A506UC65</accession>